<gene>
    <name evidence="1" type="ORF">L3Q82_024068</name>
</gene>
<dbReference type="EMBL" id="CM041536">
    <property type="protein sequence ID" value="KAI3371484.1"/>
    <property type="molecule type" value="Genomic_DNA"/>
</dbReference>
<organism evidence="1 2">
    <name type="scientific">Scortum barcoo</name>
    <name type="common">barcoo grunter</name>
    <dbReference type="NCBI Taxonomy" id="214431"/>
    <lineage>
        <taxon>Eukaryota</taxon>
        <taxon>Metazoa</taxon>
        <taxon>Chordata</taxon>
        <taxon>Craniata</taxon>
        <taxon>Vertebrata</taxon>
        <taxon>Euteleostomi</taxon>
        <taxon>Actinopterygii</taxon>
        <taxon>Neopterygii</taxon>
        <taxon>Teleostei</taxon>
        <taxon>Neoteleostei</taxon>
        <taxon>Acanthomorphata</taxon>
        <taxon>Eupercaria</taxon>
        <taxon>Centrarchiformes</taxon>
        <taxon>Terapontoidei</taxon>
        <taxon>Terapontidae</taxon>
        <taxon>Scortum</taxon>
    </lineage>
</organism>
<evidence type="ECO:0000313" key="2">
    <source>
        <dbReference type="Proteomes" id="UP000831701"/>
    </source>
</evidence>
<comment type="caution">
    <text evidence="1">The sequence shown here is derived from an EMBL/GenBank/DDBJ whole genome shotgun (WGS) entry which is preliminary data.</text>
</comment>
<dbReference type="Proteomes" id="UP000831701">
    <property type="component" value="Chromosome 6"/>
</dbReference>
<evidence type="ECO:0000313" key="1">
    <source>
        <dbReference type="EMBL" id="KAI3371484.1"/>
    </source>
</evidence>
<sequence length="291" mass="30657">MLGGSISKKDTSRLDKLIRRAGSVVGTKLDSLVTVAESRTLDKLLDIMDNASHPLHTAHRHQQPEEPTLPLTSPSQTPRPPPGSFASNSQPCLPGASACIVSDSQPARSGAAARFASDSQHARSGAAACIASDSQPACPGAAACVSSAPVLRPSGAPVRPPAPRTEQSGQKAMDPADQDQEPGPAQVRAAVTQQGILLGQHEANIRALVEANQALTNQDAGFPSCSIRQRAGLSERMKDELVSRDDPQELNDLITLVLRIDARLQARRREQCLDPVSSPPLQPAQPLRAAS</sequence>
<accession>A0ACB8WVB5</accession>
<keyword evidence="2" id="KW-1185">Reference proteome</keyword>
<reference evidence="1" key="1">
    <citation type="submission" date="2022-04" db="EMBL/GenBank/DDBJ databases">
        <title>Jade perch genome.</title>
        <authorList>
            <person name="Chao B."/>
        </authorList>
    </citation>
    <scope>NUCLEOTIDE SEQUENCE</scope>
    <source>
        <strain evidence="1">CB-2022</strain>
    </source>
</reference>
<proteinExistence type="predicted"/>
<name>A0ACB8WVB5_9TELE</name>
<protein>
    <submittedName>
        <fullName evidence="1">Uncharacterized protein</fullName>
    </submittedName>
</protein>